<dbReference type="SUPFAM" id="SSF88713">
    <property type="entry name" value="Glycoside hydrolase/deacetylase"/>
    <property type="match status" value="1"/>
</dbReference>
<dbReference type="Gene3D" id="3.20.20.370">
    <property type="entry name" value="Glycoside hydrolase/deacetylase"/>
    <property type="match status" value="1"/>
</dbReference>
<evidence type="ECO:0000313" key="1">
    <source>
        <dbReference type="EMBL" id="SGZ05925.1"/>
    </source>
</evidence>
<dbReference type="Proteomes" id="UP000183794">
    <property type="component" value="Unassembled WGS sequence"/>
</dbReference>
<sequence>MAIINALTINVEDYFQAPAFQCCIKEKDWNLLSPRIEYAVDKILLLLDDHNVTATFFVYGWTIIRFPSMLKKIAEQGHELAYRHYSLPDTQHFNQRKIIEDLNRYKDLLSQVIGHRIIGYRSDTKLCSATSEWLEDELILAGYEYSCANRIRRVDVKEDPIESVFGDFQHLNVSTHKVLTKQYEIINTNSLRFRKYESSRKLVGHFMEETKTPVLGCISTWVMDNQQPNIRADSLFKKWLHDYHLRETPLLLHQLFSDYGWQTISDIYLHKVLQLNSMKKRKGRCVS</sequence>
<dbReference type="InterPro" id="IPR011330">
    <property type="entry name" value="Glyco_hydro/deAcase_b/a-brl"/>
</dbReference>
<dbReference type="PANTHER" id="PTHR47561:SF1">
    <property type="entry name" value="POLYSACCHARIDE DEACETYLASE FAMILY PROTEIN (AFU_ORTHOLOGUE AFUA_6G05030)"/>
    <property type="match status" value="1"/>
</dbReference>
<proteinExistence type="predicted"/>
<dbReference type="KEGG" id="mvs:MVIS_0177"/>
<evidence type="ECO:0000313" key="2">
    <source>
        <dbReference type="Proteomes" id="UP000183794"/>
    </source>
</evidence>
<protein>
    <submittedName>
        <fullName evidence="1">Uncharacterized protein</fullName>
    </submittedName>
</protein>
<dbReference type="EMBL" id="FPLD01000077">
    <property type="protein sequence ID" value="SGZ05925.1"/>
    <property type="molecule type" value="Genomic_DNA"/>
</dbReference>
<dbReference type="PATRIC" id="fig|80854.5.peg.183"/>
<accession>A0A090K379</accession>
<dbReference type="InterPro" id="IPR002509">
    <property type="entry name" value="NODB_dom"/>
</dbReference>
<dbReference type="PANTHER" id="PTHR47561">
    <property type="entry name" value="POLYSACCHARIDE DEACETYLASE FAMILY PROTEIN (AFU_ORTHOLOGUE AFUA_6G05030)"/>
    <property type="match status" value="1"/>
</dbReference>
<dbReference type="OrthoDB" id="9784220at2"/>
<name>A0A090K379_9GAMM</name>
<dbReference type="HOGENOM" id="CLU_969147_0_0_6"/>
<dbReference type="AlphaFoldDB" id="A0A090K379"/>
<gene>
    <name evidence="1" type="ORF">NVI5450_2980</name>
</gene>
<dbReference type="STRING" id="80854.MVIS_0177"/>
<dbReference type="GO" id="GO:0016810">
    <property type="term" value="F:hydrolase activity, acting on carbon-nitrogen (but not peptide) bonds"/>
    <property type="evidence" value="ECO:0007669"/>
    <property type="project" value="InterPro"/>
</dbReference>
<organism evidence="1 2">
    <name type="scientific">Moritella viscosa</name>
    <dbReference type="NCBI Taxonomy" id="80854"/>
    <lineage>
        <taxon>Bacteria</taxon>
        <taxon>Pseudomonadati</taxon>
        <taxon>Pseudomonadota</taxon>
        <taxon>Gammaproteobacteria</taxon>
        <taxon>Alteromonadales</taxon>
        <taxon>Moritellaceae</taxon>
        <taxon>Moritella</taxon>
    </lineage>
</organism>
<dbReference type="Pfam" id="PF01522">
    <property type="entry name" value="Polysacc_deac_1"/>
    <property type="match status" value="1"/>
</dbReference>
<dbReference type="GO" id="GO:0005975">
    <property type="term" value="P:carbohydrate metabolic process"/>
    <property type="evidence" value="ECO:0007669"/>
    <property type="project" value="InterPro"/>
</dbReference>
<reference evidence="1 2" key="1">
    <citation type="submission" date="2016-11" db="EMBL/GenBank/DDBJ databases">
        <authorList>
            <person name="Jaros S."/>
            <person name="Januszkiewicz K."/>
            <person name="Wedrychowicz H."/>
        </authorList>
    </citation>
    <scope>NUCLEOTIDE SEQUENCE [LARGE SCALE GENOMIC DNA]</scope>
    <source>
        <strain evidence="1">NVI 5450</strain>
    </source>
</reference>
<dbReference type="RefSeq" id="WP_045108664.1">
    <property type="nucleotide sequence ID" value="NZ_CAWRBC010000074.1"/>
</dbReference>